<dbReference type="AlphaFoldDB" id="A0A7Y9GNZ4"/>
<keyword evidence="1" id="KW-0285">Flavoprotein</keyword>
<protein>
    <submittedName>
        <fullName evidence="5">Thioredoxin reductase</fullName>
    </submittedName>
</protein>
<proteinExistence type="predicted"/>
<dbReference type="Pfam" id="PF07992">
    <property type="entry name" value="Pyr_redox_2"/>
    <property type="match status" value="1"/>
</dbReference>
<dbReference type="InterPro" id="IPR050097">
    <property type="entry name" value="Ferredoxin-NADP_redctase_2"/>
</dbReference>
<dbReference type="RefSeq" id="WP_179489704.1">
    <property type="nucleotide sequence ID" value="NZ_JACCBV010000001.1"/>
</dbReference>
<evidence type="ECO:0000256" key="3">
    <source>
        <dbReference type="ARBA" id="ARBA00048132"/>
    </source>
</evidence>
<evidence type="ECO:0000256" key="2">
    <source>
        <dbReference type="ARBA" id="ARBA00023002"/>
    </source>
</evidence>
<dbReference type="Gene3D" id="3.50.50.60">
    <property type="entry name" value="FAD/NAD(P)-binding domain"/>
    <property type="match status" value="2"/>
</dbReference>
<comment type="caution">
    <text evidence="5">The sequence shown here is derived from an EMBL/GenBank/DDBJ whole genome shotgun (WGS) entry which is preliminary data.</text>
</comment>
<sequence>MEQWDAIVIGAGAAGLSAAQMLGRSRRRTLVVDAGAPRNRFAEHMHGVLGQDGTPPTELLARGRAELDVYGVVVRGASVVSVVEDSTRVSVWLDDGSEHAGRALVVATGVRDELPDLPGLAERWGRSVLHCPFCHGWEVRDQRLGVLLLSPLQLHQAQLVRQLSDDVTVFAGALGALDPAVEQRWRARGMVVESEPVVELLGDAPDLTGVRLRDGRTVGVDAIFTVAAPRPLDVFLVSLGLDRAETPHGSFLAVDAAGRTSSRRIWAAGNVVNPMANVPQSMGAGAMAGAAAHGALVEEDFALAVAGSISGWASTAEGWSVARDATWRTRSALPISSPPCVEGTALGSARHSLPRRP</sequence>
<feature type="domain" description="FAD/NAD(P)-binding" evidence="4">
    <location>
        <begin position="5"/>
        <end position="283"/>
    </location>
</feature>
<keyword evidence="2" id="KW-0560">Oxidoreductase</keyword>
<evidence type="ECO:0000313" key="5">
    <source>
        <dbReference type="EMBL" id="NYE20028.1"/>
    </source>
</evidence>
<dbReference type="PRINTS" id="PR00368">
    <property type="entry name" value="FADPNR"/>
</dbReference>
<reference evidence="5 6" key="1">
    <citation type="submission" date="2020-07" db="EMBL/GenBank/DDBJ databases">
        <title>Sequencing the genomes of 1000 actinobacteria strains.</title>
        <authorList>
            <person name="Klenk H.-P."/>
        </authorList>
    </citation>
    <scope>NUCLEOTIDE SEQUENCE [LARGE SCALE GENOMIC DNA]</scope>
    <source>
        <strain evidence="5 6">DSM 24662</strain>
    </source>
</reference>
<dbReference type="Proteomes" id="UP000576969">
    <property type="component" value="Unassembled WGS sequence"/>
</dbReference>
<dbReference type="PANTHER" id="PTHR48105">
    <property type="entry name" value="THIOREDOXIN REDUCTASE 1-RELATED-RELATED"/>
    <property type="match status" value="1"/>
</dbReference>
<dbReference type="EMBL" id="JACCBV010000001">
    <property type="protein sequence ID" value="NYE20028.1"/>
    <property type="molecule type" value="Genomic_DNA"/>
</dbReference>
<comment type="catalytic activity">
    <reaction evidence="3">
        <text>[thioredoxin]-dithiol + NADP(+) = [thioredoxin]-disulfide + NADPH + H(+)</text>
        <dbReference type="Rhea" id="RHEA:20345"/>
        <dbReference type="Rhea" id="RHEA-COMP:10698"/>
        <dbReference type="Rhea" id="RHEA-COMP:10700"/>
        <dbReference type="ChEBI" id="CHEBI:15378"/>
        <dbReference type="ChEBI" id="CHEBI:29950"/>
        <dbReference type="ChEBI" id="CHEBI:50058"/>
        <dbReference type="ChEBI" id="CHEBI:57783"/>
        <dbReference type="ChEBI" id="CHEBI:58349"/>
        <dbReference type="EC" id="1.8.1.9"/>
    </reaction>
</comment>
<name>A0A7Y9GNZ4_9MICO</name>
<dbReference type="PRINTS" id="PR00469">
    <property type="entry name" value="PNDRDTASEII"/>
</dbReference>
<keyword evidence="6" id="KW-1185">Reference proteome</keyword>
<organism evidence="5 6">
    <name type="scientific">Microbacterium immunditiarum</name>
    <dbReference type="NCBI Taxonomy" id="337480"/>
    <lineage>
        <taxon>Bacteria</taxon>
        <taxon>Bacillati</taxon>
        <taxon>Actinomycetota</taxon>
        <taxon>Actinomycetes</taxon>
        <taxon>Micrococcales</taxon>
        <taxon>Microbacteriaceae</taxon>
        <taxon>Microbacterium</taxon>
    </lineage>
</organism>
<evidence type="ECO:0000313" key="6">
    <source>
        <dbReference type="Proteomes" id="UP000576969"/>
    </source>
</evidence>
<evidence type="ECO:0000256" key="1">
    <source>
        <dbReference type="ARBA" id="ARBA00022630"/>
    </source>
</evidence>
<dbReference type="SUPFAM" id="SSF51905">
    <property type="entry name" value="FAD/NAD(P)-binding domain"/>
    <property type="match status" value="1"/>
</dbReference>
<dbReference type="InterPro" id="IPR023753">
    <property type="entry name" value="FAD/NAD-binding_dom"/>
</dbReference>
<dbReference type="InterPro" id="IPR036188">
    <property type="entry name" value="FAD/NAD-bd_sf"/>
</dbReference>
<dbReference type="GO" id="GO:0004791">
    <property type="term" value="F:thioredoxin-disulfide reductase (NADPH) activity"/>
    <property type="evidence" value="ECO:0007669"/>
    <property type="project" value="UniProtKB-EC"/>
</dbReference>
<evidence type="ECO:0000259" key="4">
    <source>
        <dbReference type="Pfam" id="PF07992"/>
    </source>
</evidence>
<gene>
    <name evidence="5" type="ORF">BJ991_002056</name>
</gene>
<accession>A0A7Y9GNZ4</accession>